<dbReference type="AlphaFoldDB" id="Q7LXI9"/>
<dbReference type="DNASU" id="1455049"/>
<dbReference type="PaxDb" id="273057-SSO0784"/>
<dbReference type="KEGG" id="sso:SSO0784"/>
<keyword evidence="1" id="KW-0812">Transmembrane</keyword>
<proteinExistence type="predicted"/>
<reference evidence="3" key="1">
    <citation type="journal article" date="2001" name="Proc. Natl. Acad. Sci. U.S.A.">
        <title>The complete genome of the crenarchaeon Sulfolobus solfataricus P2.</title>
        <authorList>
            <person name="She Q."/>
            <person name="Singh R.K."/>
            <person name="Confalonieri F."/>
            <person name="Zivanovic Y."/>
            <person name="Allard G."/>
            <person name="Awayez M.J."/>
            <person name="Chan-Weiher C.C.-Y."/>
            <person name="Clausen I.G."/>
            <person name="Curtis B.A."/>
            <person name="De Moors A."/>
            <person name="Erauso G."/>
            <person name="Fletcher C."/>
            <person name="Gordon P.M.K."/>
            <person name="Heikamp-de Jong I."/>
            <person name="Jeffries A.C."/>
            <person name="Kozera C.J."/>
            <person name="Medina N."/>
            <person name="Peng X."/>
            <person name="Thi-Ngoc H.P."/>
            <person name="Redder P."/>
            <person name="Schenk M.E."/>
            <person name="Theriault C."/>
            <person name="Tolstrup N."/>
            <person name="Charlebois R.L."/>
            <person name="Doolittle W.F."/>
            <person name="Duguet M."/>
            <person name="Gaasterland T."/>
            <person name="Garrett R.A."/>
            <person name="Ragan M.A."/>
            <person name="Sensen C.W."/>
            <person name="Van der Oost J."/>
        </authorList>
    </citation>
    <scope>NUCLEOTIDE SEQUENCE [LARGE SCALE GENOMIC DNA]</scope>
    <source>
        <strain evidence="3">ATCC 35092 / DSM 1617 / JCM 11322 / P2</strain>
    </source>
</reference>
<feature type="transmembrane region" description="Helical" evidence="1">
    <location>
        <begin position="108"/>
        <end position="128"/>
    </location>
</feature>
<keyword evidence="3" id="KW-1185">Reference proteome</keyword>
<accession>Q7LXI9</accession>
<evidence type="ECO:0000313" key="3">
    <source>
        <dbReference type="Proteomes" id="UP000001974"/>
    </source>
</evidence>
<dbReference type="InterPro" id="IPR009705">
    <property type="entry name" value="DUF1286"/>
</dbReference>
<dbReference type="PhylomeDB" id="Q7LXI9"/>
<dbReference type="HOGENOM" id="CLU_117041_0_0_2"/>
<dbReference type="PIR" id="C90228">
    <property type="entry name" value="C90228"/>
</dbReference>
<dbReference type="Pfam" id="PF06939">
    <property type="entry name" value="DUF1286"/>
    <property type="match status" value="1"/>
</dbReference>
<name>Q7LXI9_SACS2</name>
<organism evidence="2 3">
    <name type="scientific">Saccharolobus solfataricus (strain ATCC 35092 / DSM 1617 / JCM 11322 / P2)</name>
    <name type="common">Sulfolobus solfataricus</name>
    <dbReference type="NCBI Taxonomy" id="273057"/>
    <lineage>
        <taxon>Archaea</taxon>
        <taxon>Thermoproteota</taxon>
        <taxon>Thermoprotei</taxon>
        <taxon>Sulfolobales</taxon>
        <taxon>Sulfolobaceae</taxon>
        <taxon>Saccharolobus</taxon>
    </lineage>
</organism>
<protein>
    <recommendedName>
        <fullName evidence="4">DUF1286 domain-containing protein</fullName>
    </recommendedName>
</protein>
<dbReference type="eggNOG" id="arCOG05320">
    <property type="taxonomic scope" value="Archaea"/>
</dbReference>
<evidence type="ECO:0008006" key="4">
    <source>
        <dbReference type="Google" id="ProtNLM"/>
    </source>
</evidence>
<evidence type="ECO:0000313" key="2">
    <source>
        <dbReference type="EMBL" id="AAK41082.1"/>
    </source>
</evidence>
<gene>
    <name evidence="2" type="ordered locus">SSO0784</name>
</gene>
<keyword evidence="1" id="KW-0472">Membrane</keyword>
<dbReference type="EMBL" id="AE006641">
    <property type="protein sequence ID" value="AAK41082.1"/>
    <property type="molecule type" value="Genomic_DNA"/>
</dbReference>
<keyword evidence="1" id="KW-1133">Transmembrane helix</keyword>
<feature type="transmembrane region" description="Helical" evidence="1">
    <location>
        <begin position="175"/>
        <end position="198"/>
    </location>
</feature>
<sequence length="202" mass="22282">MRKSVSRASSIITGLLVMSIGLNSTEYLSIYKLILFNKKTCMKLKTHFVFSIGLLTLASSFFGFSLIISAIISVLGNTLIDRLGHKEISTRYGKIPVRTPLTHTLPRSVFWGLISSMPVIIVLGLAYGMLNTKILTALIDGILVGPSHMLLDVFTENGIYVKRNGKWKRVALAHFSYDSSLINGLAIVLGIIMIFAAMELHH</sequence>
<dbReference type="PATRIC" id="fig|273057.12.peg.787"/>
<dbReference type="EnsemblBacteria" id="AAK41082">
    <property type="protein sequence ID" value="AAK41082"/>
    <property type="gene ID" value="SSO0784"/>
</dbReference>
<feature type="transmembrane region" description="Helical" evidence="1">
    <location>
        <begin position="48"/>
        <end position="76"/>
    </location>
</feature>
<dbReference type="InParanoid" id="Q7LXI9"/>
<dbReference type="Proteomes" id="UP000001974">
    <property type="component" value="Chromosome"/>
</dbReference>
<evidence type="ECO:0000256" key="1">
    <source>
        <dbReference type="SAM" id="Phobius"/>
    </source>
</evidence>